<dbReference type="EMBL" id="JACXVP010000011">
    <property type="protein sequence ID" value="KAG5577358.1"/>
    <property type="molecule type" value="Genomic_DNA"/>
</dbReference>
<comment type="caution">
    <text evidence="1">The sequence shown here is derived from an EMBL/GenBank/DDBJ whole genome shotgun (WGS) entry which is preliminary data.</text>
</comment>
<proteinExistence type="predicted"/>
<name>A0A9J5WR02_SOLCO</name>
<organism evidence="1 2">
    <name type="scientific">Solanum commersonii</name>
    <name type="common">Commerson's wild potato</name>
    <name type="synonym">Commerson's nightshade</name>
    <dbReference type="NCBI Taxonomy" id="4109"/>
    <lineage>
        <taxon>Eukaryota</taxon>
        <taxon>Viridiplantae</taxon>
        <taxon>Streptophyta</taxon>
        <taxon>Embryophyta</taxon>
        <taxon>Tracheophyta</taxon>
        <taxon>Spermatophyta</taxon>
        <taxon>Magnoliopsida</taxon>
        <taxon>eudicotyledons</taxon>
        <taxon>Gunneridae</taxon>
        <taxon>Pentapetalae</taxon>
        <taxon>asterids</taxon>
        <taxon>lamiids</taxon>
        <taxon>Solanales</taxon>
        <taxon>Solanaceae</taxon>
        <taxon>Solanoideae</taxon>
        <taxon>Solaneae</taxon>
        <taxon>Solanum</taxon>
    </lineage>
</organism>
<gene>
    <name evidence="1" type="ORF">H5410_057492</name>
</gene>
<reference evidence="1 2" key="1">
    <citation type="submission" date="2020-09" db="EMBL/GenBank/DDBJ databases">
        <title>De no assembly of potato wild relative species, Solanum commersonii.</title>
        <authorList>
            <person name="Cho K."/>
        </authorList>
    </citation>
    <scope>NUCLEOTIDE SEQUENCE [LARGE SCALE GENOMIC DNA]</scope>
    <source>
        <strain evidence="1">LZ3.2</strain>
        <tissue evidence="1">Leaf</tissue>
    </source>
</reference>
<protein>
    <submittedName>
        <fullName evidence="1">Uncharacterized protein</fullName>
    </submittedName>
</protein>
<keyword evidence="2" id="KW-1185">Reference proteome</keyword>
<evidence type="ECO:0000313" key="2">
    <source>
        <dbReference type="Proteomes" id="UP000824120"/>
    </source>
</evidence>
<accession>A0A9J5WR02</accession>
<dbReference type="AlphaFoldDB" id="A0A9J5WR02"/>
<evidence type="ECO:0000313" key="1">
    <source>
        <dbReference type="EMBL" id="KAG5577358.1"/>
    </source>
</evidence>
<dbReference type="Proteomes" id="UP000824120">
    <property type="component" value="Chromosome 11"/>
</dbReference>
<sequence>MKDATSFSLGLTQLNEPNIGRVFYYEDIGWAENRSKKLHDPSVMRARKFAHASIPITEKELVKEAHVDQPKTIDHFVEQQRSPIDMDFANNDPIDIGVVEAEETTHNADTFKGERVMENVSGPPSTEHGPFEESVSKKDIVDEVKGSTKTSEQVIMDQDDVDKVQHNIPLNFFRFYHSTSISFETEEPIDALLSGLHPPMNAQPLSVVRLIS</sequence>